<reference evidence="1 2" key="1">
    <citation type="submission" date="2019-01" db="EMBL/GenBank/DDBJ databases">
        <title>Vibrio BEI176 sp. nov, a marine bacterium isolated from China: eastern marignal seas.</title>
        <authorList>
            <person name="Li B."/>
        </authorList>
    </citation>
    <scope>NUCLEOTIDE SEQUENCE [LARGE SCALE GENOMIC DNA]</scope>
    <source>
        <strain evidence="1 2">BEI176</strain>
    </source>
</reference>
<dbReference type="Proteomes" id="UP000297753">
    <property type="component" value="Unassembled WGS sequence"/>
</dbReference>
<comment type="caution">
    <text evidence="1">The sequence shown here is derived from an EMBL/GenBank/DDBJ whole genome shotgun (WGS) entry which is preliminary data.</text>
</comment>
<evidence type="ECO:0000313" key="2">
    <source>
        <dbReference type="Proteomes" id="UP000297753"/>
    </source>
</evidence>
<dbReference type="AlphaFoldDB" id="A0A4Y8W9E9"/>
<organism evidence="1 2">
    <name type="scientific">Vibrio ouci</name>
    <dbReference type="NCBI Taxonomy" id="2499078"/>
    <lineage>
        <taxon>Bacteria</taxon>
        <taxon>Pseudomonadati</taxon>
        <taxon>Pseudomonadota</taxon>
        <taxon>Gammaproteobacteria</taxon>
        <taxon>Vibrionales</taxon>
        <taxon>Vibrionaceae</taxon>
        <taxon>Vibrio</taxon>
    </lineage>
</organism>
<proteinExistence type="predicted"/>
<dbReference type="Gene3D" id="3.40.50.720">
    <property type="entry name" value="NAD(P)-binding Rossmann-like Domain"/>
    <property type="match status" value="1"/>
</dbReference>
<dbReference type="OrthoDB" id="9804286at2"/>
<gene>
    <name evidence="1" type="ORF">ELS82_21525</name>
</gene>
<evidence type="ECO:0000313" key="1">
    <source>
        <dbReference type="EMBL" id="TFH89570.1"/>
    </source>
</evidence>
<dbReference type="EMBL" id="SATR01000057">
    <property type="protein sequence ID" value="TFH89570.1"/>
    <property type="molecule type" value="Genomic_DNA"/>
</dbReference>
<dbReference type="RefSeq" id="WP_134837278.1">
    <property type="nucleotide sequence ID" value="NZ_SATR01000057.1"/>
</dbReference>
<sequence length="304" mass="34311">MNNKYLVNKTLKISVINNEKVQFRYPDHNNVTIEFRSNIIQSIVMTDSIMSYEDWLTKITEYGVESEDVEDIFNDLLSLGVIYAERMGINNTFDSLLANEDLRTLELKKDVIDSLAIKNVGVFGSGELADIVKNSIKRVSNMEESQDNPDITFICCDSDDISSIKSLWKNSPDSLLKVAFWFDGGTLRLGPFSILNESACFNCFADRINSASQFIDEAEVYDLTLPISVSNLPLGITINNLASYIVMRTLNLAKVRQFNILEPSNVESWAALTGEYSKKFVVRNPFCSTCSDVERPKRAIRDMA</sequence>
<protein>
    <recommendedName>
        <fullName evidence="3">TOMM leader peptide-binding protein</fullName>
    </recommendedName>
</protein>
<accession>A0A4Y8W9E9</accession>
<evidence type="ECO:0008006" key="3">
    <source>
        <dbReference type="Google" id="ProtNLM"/>
    </source>
</evidence>
<name>A0A4Y8W9E9_9VIBR</name>
<keyword evidence="2" id="KW-1185">Reference proteome</keyword>